<keyword evidence="4" id="KW-0175">Coiled coil</keyword>
<dbReference type="SUPFAM" id="SSF116734">
    <property type="entry name" value="DNA methylase specificity domain"/>
    <property type="match status" value="2"/>
</dbReference>
<comment type="caution">
    <text evidence="6">The sequence shown here is derived from an EMBL/GenBank/DDBJ whole genome shotgun (WGS) entry which is preliminary data.</text>
</comment>
<feature type="coiled-coil region" evidence="4">
    <location>
        <begin position="380"/>
        <end position="407"/>
    </location>
</feature>
<evidence type="ECO:0000259" key="5">
    <source>
        <dbReference type="Pfam" id="PF01420"/>
    </source>
</evidence>
<sequence>MSEYARYPEYKDSGVPWLGEIPSHWQSKRLKFLGEIVLGLTYSPEDITTDTENSTLILRSSNVQNGKLAFDDNVFVTKNIPKKMITTENDILICSRNGSRALIGKCALIEGQALNQAFGAFMTVYRSPYRKFIYYMLNSEIFKSQLGTFLTSTINQLTTQVLGNFEIGLPPEKEQKAINDFLDRELGKIDALIDKQQLLLDKLAEQRSAVITQAVTKGLNPNAEMKDSGVAWLGGVPSHWIIANLKYFISCASGDALASSNIKKEPDSDNEIPVIGGNGLFGFTSDSNFNHECLSIGRVGALCGNVHYINYPSWINDNALVIKLRTDKINLNFLEHLLRQRNLNELASKTAQPLLTGTQVKHEKIVIPPINEQLCIVDFIEDENSKIDQMTETVNRTIERLKEYRSTLITQAVTGKIKVF</sequence>
<evidence type="ECO:0000256" key="1">
    <source>
        <dbReference type="ARBA" id="ARBA00010923"/>
    </source>
</evidence>
<dbReference type="InterPro" id="IPR051212">
    <property type="entry name" value="Type-I_RE_S_subunit"/>
</dbReference>
<organism evidence="6 7">
    <name type="scientific">Faucicola atlantae</name>
    <dbReference type="NCBI Taxonomy" id="34059"/>
    <lineage>
        <taxon>Bacteria</taxon>
        <taxon>Pseudomonadati</taxon>
        <taxon>Pseudomonadota</taxon>
        <taxon>Gammaproteobacteria</taxon>
        <taxon>Moraxellales</taxon>
        <taxon>Moraxellaceae</taxon>
        <taxon>Faucicola</taxon>
    </lineage>
</organism>
<accession>A0A1B8Q9X9</accession>
<evidence type="ECO:0000256" key="3">
    <source>
        <dbReference type="ARBA" id="ARBA00023125"/>
    </source>
</evidence>
<evidence type="ECO:0000313" key="6">
    <source>
        <dbReference type="EMBL" id="OBX75921.1"/>
    </source>
</evidence>
<dbReference type="GO" id="GO:0003677">
    <property type="term" value="F:DNA binding"/>
    <property type="evidence" value="ECO:0007669"/>
    <property type="project" value="UniProtKB-KW"/>
</dbReference>
<protein>
    <recommendedName>
        <fullName evidence="5">Type I restriction modification DNA specificity domain-containing protein</fullName>
    </recommendedName>
</protein>
<evidence type="ECO:0000256" key="4">
    <source>
        <dbReference type="SAM" id="Coils"/>
    </source>
</evidence>
<dbReference type="GO" id="GO:0009307">
    <property type="term" value="P:DNA restriction-modification system"/>
    <property type="evidence" value="ECO:0007669"/>
    <property type="project" value="UniProtKB-KW"/>
</dbReference>
<feature type="domain" description="Type I restriction modification DNA specificity" evidence="5">
    <location>
        <begin position="263"/>
        <end position="399"/>
    </location>
</feature>
<dbReference type="InterPro" id="IPR044946">
    <property type="entry name" value="Restrct_endonuc_typeI_TRD_sf"/>
</dbReference>
<keyword evidence="2" id="KW-0680">Restriction system</keyword>
<proteinExistence type="inferred from homology"/>
<name>A0A1B8Q9X9_9GAMM</name>
<reference evidence="6 7" key="1">
    <citation type="submission" date="2016-06" db="EMBL/GenBank/DDBJ databases">
        <title>Draft genome of Moraxella atlantae CCUG 59586.</title>
        <authorList>
            <person name="Salva-Serra F."/>
            <person name="Engstrom-Jakobsson H."/>
            <person name="Thorell K."/>
            <person name="Gonzales-Siles L."/>
            <person name="Karlsson R."/>
            <person name="Boulund F."/>
            <person name="Engstrand L."/>
            <person name="Kristiansson E."/>
            <person name="Moore E."/>
        </authorList>
    </citation>
    <scope>NUCLEOTIDE SEQUENCE [LARGE SCALE GENOMIC DNA]</scope>
    <source>
        <strain evidence="6 7">CCUG 59586</strain>
    </source>
</reference>
<feature type="domain" description="Type I restriction modification DNA specificity" evidence="5">
    <location>
        <begin position="22"/>
        <end position="184"/>
    </location>
</feature>
<dbReference type="PANTHER" id="PTHR43140">
    <property type="entry name" value="TYPE-1 RESTRICTION ENZYME ECOKI SPECIFICITY PROTEIN"/>
    <property type="match status" value="1"/>
</dbReference>
<dbReference type="Pfam" id="PF01420">
    <property type="entry name" value="Methylase_S"/>
    <property type="match status" value="2"/>
</dbReference>
<comment type="similarity">
    <text evidence="1">Belongs to the type-I restriction system S methylase family.</text>
</comment>
<dbReference type="Gene3D" id="1.10.287.1120">
    <property type="entry name" value="Bipartite methylase S protein"/>
    <property type="match status" value="1"/>
</dbReference>
<evidence type="ECO:0000256" key="2">
    <source>
        <dbReference type="ARBA" id="ARBA00022747"/>
    </source>
</evidence>
<keyword evidence="7" id="KW-1185">Reference proteome</keyword>
<dbReference type="PANTHER" id="PTHR43140:SF1">
    <property type="entry name" value="TYPE I RESTRICTION ENZYME ECOKI SPECIFICITY SUBUNIT"/>
    <property type="match status" value="1"/>
</dbReference>
<dbReference type="RefSeq" id="WP_067338369.1">
    <property type="nucleotide sequence ID" value="NZ_LZNA01000067.1"/>
</dbReference>
<dbReference type="InterPro" id="IPR000055">
    <property type="entry name" value="Restrct_endonuc_typeI_TRD"/>
</dbReference>
<keyword evidence="3" id="KW-0238">DNA-binding</keyword>
<dbReference type="CDD" id="cd17266">
    <property type="entry name" value="RMtype1_S_Sau1132ORF3780P-TRD2-CR2_like"/>
    <property type="match status" value="1"/>
</dbReference>
<evidence type="ECO:0000313" key="7">
    <source>
        <dbReference type="Proteomes" id="UP000092616"/>
    </source>
</evidence>
<dbReference type="Gene3D" id="3.90.220.20">
    <property type="entry name" value="DNA methylase specificity domains"/>
    <property type="match status" value="2"/>
</dbReference>
<gene>
    <name evidence="6" type="ORF">A9306_01435</name>
</gene>
<dbReference type="CDD" id="cd17265">
    <property type="entry name" value="RMtype1_S_Eco4255III-TRD2-CR2_like"/>
    <property type="match status" value="1"/>
</dbReference>
<dbReference type="Proteomes" id="UP000092616">
    <property type="component" value="Unassembled WGS sequence"/>
</dbReference>
<dbReference type="AlphaFoldDB" id="A0A1B8Q9X9"/>
<dbReference type="EMBL" id="LZNA01000067">
    <property type="protein sequence ID" value="OBX75921.1"/>
    <property type="molecule type" value="Genomic_DNA"/>
</dbReference>